<protein>
    <recommendedName>
        <fullName evidence="13">Olfactory receptor</fullName>
    </recommendedName>
</protein>
<dbReference type="Proteomes" id="UP000472272">
    <property type="component" value="Chromosome 13"/>
</dbReference>
<comment type="similarity">
    <text evidence="12">Belongs to the G-protein coupled receptor 1 family.</text>
</comment>
<evidence type="ECO:0000256" key="6">
    <source>
        <dbReference type="ARBA" id="ARBA00022725"/>
    </source>
</evidence>
<keyword evidence="3 13" id="KW-1003">Cell membrane</keyword>
<evidence type="ECO:0000256" key="5">
    <source>
        <dbReference type="ARBA" id="ARBA00022692"/>
    </source>
</evidence>
<keyword evidence="7 13" id="KW-1133">Transmembrane helix</keyword>
<reference evidence="15" key="3">
    <citation type="submission" date="2025-09" db="UniProtKB">
        <authorList>
            <consortium name="Ensembl"/>
        </authorList>
    </citation>
    <scope>IDENTIFICATION</scope>
</reference>
<evidence type="ECO:0000256" key="1">
    <source>
        <dbReference type="ARBA" id="ARBA00002936"/>
    </source>
</evidence>
<keyword evidence="11 12" id="KW-0807">Transducer</keyword>
<dbReference type="PANTHER" id="PTHR26452">
    <property type="entry name" value="OLFACTORY RECEPTOR"/>
    <property type="match status" value="1"/>
</dbReference>
<dbReference type="SUPFAM" id="SSF81321">
    <property type="entry name" value="Family A G protein-coupled receptor-like"/>
    <property type="match status" value="1"/>
</dbReference>
<keyword evidence="16" id="KW-1185">Reference proteome</keyword>
<evidence type="ECO:0000256" key="8">
    <source>
        <dbReference type="ARBA" id="ARBA00023040"/>
    </source>
</evidence>
<keyword evidence="4 13" id="KW-0716">Sensory transduction</keyword>
<evidence type="ECO:0000256" key="13">
    <source>
        <dbReference type="RuleBase" id="RU363047"/>
    </source>
</evidence>
<reference evidence="15" key="2">
    <citation type="submission" date="2025-08" db="UniProtKB">
        <authorList>
            <consortium name="Ensembl"/>
        </authorList>
    </citation>
    <scope>IDENTIFICATION</scope>
</reference>
<feature type="transmembrane region" description="Helical" evidence="13">
    <location>
        <begin position="31"/>
        <end position="57"/>
    </location>
</feature>
<evidence type="ECO:0000259" key="14">
    <source>
        <dbReference type="PROSITE" id="PS50262"/>
    </source>
</evidence>
<proteinExistence type="inferred from homology"/>
<evidence type="ECO:0000256" key="3">
    <source>
        <dbReference type="ARBA" id="ARBA00022475"/>
    </source>
</evidence>
<dbReference type="GO" id="GO:0005886">
    <property type="term" value="C:plasma membrane"/>
    <property type="evidence" value="ECO:0007669"/>
    <property type="project" value="UniProtKB-SubCell"/>
</dbReference>
<dbReference type="InterPro" id="IPR017452">
    <property type="entry name" value="GPCR_Rhodpsn_7TM"/>
</dbReference>
<dbReference type="PRINTS" id="PR00245">
    <property type="entry name" value="OLFACTORYR"/>
</dbReference>
<gene>
    <name evidence="15" type="primary">LOC114583050</name>
</gene>
<dbReference type="InterPro" id="IPR000725">
    <property type="entry name" value="Olfact_rcpt"/>
</dbReference>
<evidence type="ECO:0000256" key="11">
    <source>
        <dbReference type="ARBA" id="ARBA00023224"/>
    </source>
</evidence>
<reference evidence="15 16" key="1">
    <citation type="journal article" date="2019" name="Proc. Natl. Acad. Sci. U.S.A.">
        <title>Regulatory changes in pterin and carotenoid genes underlie balanced color polymorphisms in the wall lizard.</title>
        <authorList>
            <person name="Andrade P."/>
            <person name="Pinho C."/>
            <person name="Perez I de Lanuza G."/>
            <person name="Afonso S."/>
            <person name="Brejcha J."/>
            <person name="Rubin C.J."/>
            <person name="Wallerman O."/>
            <person name="Pereira P."/>
            <person name="Sabatino S.J."/>
            <person name="Bellati A."/>
            <person name="Pellitteri-Rosa D."/>
            <person name="Bosakova Z."/>
            <person name="Bunikis I."/>
            <person name="Carretero M.A."/>
            <person name="Feiner N."/>
            <person name="Marsik P."/>
            <person name="Pauperio F."/>
            <person name="Salvi D."/>
            <person name="Soler L."/>
            <person name="While G.M."/>
            <person name="Uller T."/>
            <person name="Font E."/>
            <person name="Andersson L."/>
            <person name="Carneiro M."/>
        </authorList>
    </citation>
    <scope>NUCLEOTIDE SEQUENCE</scope>
</reference>
<feature type="domain" description="G-protein coupled receptors family 1 profile" evidence="14">
    <location>
        <begin position="47"/>
        <end position="295"/>
    </location>
</feature>
<dbReference type="GO" id="GO:0004984">
    <property type="term" value="F:olfactory receptor activity"/>
    <property type="evidence" value="ECO:0007669"/>
    <property type="project" value="InterPro"/>
</dbReference>
<dbReference type="AlphaFoldDB" id="A0A670JH72"/>
<feature type="transmembrane region" description="Helical" evidence="13">
    <location>
        <begin position="245"/>
        <end position="265"/>
    </location>
</feature>
<dbReference type="Ensembl" id="ENSPMRT00000024392.1">
    <property type="protein sequence ID" value="ENSPMRP00000022964.1"/>
    <property type="gene ID" value="ENSPMRG00000014909.1"/>
</dbReference>
<name>A0A670JH72_PODMU</name>
<dbReference type="InterPro" id="IPR000276">
    <property type="entry name" value="GPCR_Rhodpsn"/>
</dbReference>
<dbReference type="PRINTS" id="PR00237">
    <property type="entry name" value="GPCRRHODOPSN"/>
</dbReference>
<evidence type="ECO:0000313" key="16">
    <source>
        <dbReference type="Proteomes" id="UP000472272"/>
    </source>
</evidence>
<evidence type="ECO:0000256" key="12">
    <source>
        <dbReference type="RuleBase" id="RU000688"/>
    </source>
</evidence>
<dbReference type="Gene3D" id="1.20.1070.10">
    <property type="entry name" value="Rhodopsin 7-helix transmembrane proteins"/>
    <property type="match status" value="1"/>
</dbReference>
<keyword evidence="6 13" id="KW-0552">Olfaction</keyword>
<dbReference type="OMA" id="LISTGWF"/>
<comment type="function">
    <text evidence="1">Odorant receptor.</text>
</comment>
<dbReference type="GeneTree" id="ENSGT01050000244828"/>
<evidence type="ECO:0000256" key="4">
    <source>
        <dbReference type="ARBA" id="ARBA00022606"/>
    </source>
</evidence>
<evidence type="ECO:0000256" key="7">
    <source>
        <dbReference type="ARBA" id="ARBA00022989"/>
    </source>
</evidence>
<feature type="transmembrane region" description="Helical" evidence="13">
    <location>
        <begin position="147"/>
        <end position="167"/>
    </location>
</feature>
<organism evidence="15 16">
    <name type="scientific">Podarcis muralis</name>
    <name type="common">Wall lizard</name>
    <name type="synonym">Lacerta muralis</name>
    <dbReference type="NCBI Taxonomy" id="64176"/>
    <lineage>
        <taxon>Eukaryota</taxon>
        <taxon>Metazoa</taxon>
        <taxon>Chordata</taxon>
        <taxon>Craniata</taxon>
        <taxon>Vertebrata</taxon>
        <taxon>Euteleostomi</taxon>
        <taxon>Lepidosauria</taxon>
        <taxon>Squamata</taxon>
        <taxon>Bifurcata</taxon>
        <taxon>Unidentata</taxon>
        <taxon>Episquamata</taxon>
        <taxon>Laterata</taxon>
        <taxon>Lacertibaenia</taxon>
        <taxon>Lacertidae</taxon>
        <taxon>Podarcis</taxon>
    </lineage>
</organism>
<dbReference type="Pfam" id="PF13853">
    <property type="entry name" value="7tm_4"/>
    <property type="match status" value="1"/>
</dbReference>
<dbReference type="GO" id="GO:0004930">
    <property type="term" value="F:G protein-coupled receptor activity"/>
    <property type="evidence" value="ECO:0007669"/>
    <property type="project" value="UniProtKB-KW"/>
</dbReference>
<keyword evidence="8 12" id="KW-0297">G-protein coupled receptor</keyword>
<keyword evidence="9 13" id="KW-0472">Membrane</keyword>
<accession>A0A670JH72</accession>
<keyword evidence="10 12" id="KW-0675">Receptor</keyword>
<comment type="subcellular location">
    <subcellularLocation>
        <location evidence="2 13">Cell membrane</location>
        <topology evidence="2 13">Multi-pass membrane protein</topology>
    </subcellularLocation>
</comment>
<evidence type="ECO:0000256" key="2">
    <source>
        <dbReference type="ARBA" id="ARBA00004651"/>
    </source>
</evidence>
<dbReference type="InterPro" id="IPR050516">
    <property type="entry name" value="Olfactory_GPCR"/>
</dbReference>
<sequence>MAKTMEQSIVNQSSLSGFLLMEFSEVRELQILHFFMFLAFYLAALTGNLLIISAVAFDSHLQTPMYFFLMNLAIQDLGSVSVIMPKSMANTLLNIRYISYPGCVAQVFFFLFFLISDFFLLTVMAYDRYVAICKPLQYEMLMNMQACIQMVIRVWISSFLCGVLHTGCTFSSPFCSNVVNQFFCEVPHLLKMACSDLYLFEIGAIVLGSVTVLGCFIFIIATYVHIFTEVLKIPSVEGRQRAFSTCLPHLIVVSIFVFTGCFAYLKPTSNSPSHLDLAFTMIYSMVPPLMNPIIYSMRNKEVKNALSKLLGSRLSSMNAFSIFFRQR</sequence>
<evidence type="ECO:0000313" key="15">
    <source>
        <dbReference type="Ensembl" id="ENSPMRP00000022964.1"/>
    </source>
</evidence>
<evidence type="ECO:0000256" key="9">
    <source>
        <dbReference type="ARBA" id="ARBA00023136"/>
    </source>
</evidence>
<dbReference type="PROSITE" id="PS00237">
    <property type="entry name" value="G_PROTEIN_RECEP_F1_1"/>
    <property type="match status" value="1"/>
</dbReference>
<evidence type="ECO:0000256" key="10">
    <source>
        <dbReference type="ARBA" id="ARBA00023170"/>
    </source>
</evidence>
<feature type="transmembrane region" description="Helical" evidence="13">
    <location>
        <begin position="197"/>
        <end position="224"/>
    </location>
</feature>
<feature type="transmembrane region" description="Helical" evidence="13">
    <location>
        <begin position="277"/>
        <end position="295"/>
    </location>
</feature>
<dbReference type="CDD" id="cd15227">
    <property type="entry name" value="7tmA_OR14-like"/>
    <property type="match status" value="1"/>
</dbReference>
<feature type="transmembrane region" description="Helical" evidence="13">
    <location>
        <begin position="104"/>
        <end position="126"/>
    </location>
</feature>
<keyword evidence="5 12" id="KW-0812">Transmembrane</keyword>
<dbReference type="PROSITE" id="PS50262">
    <property type="entry name" value="G_PROTEIN_RECEP_F1_2"/>
    <property type="match status" value="1"/>
</dbReference>
<dbReference type="FunFam" id="1.20.1070.10:FF:000037">
    <property type="entry name" value="Olfactory receptor"/>
    <property type="match status" value="1"/>
</dbReference>